<dbReference type="EMBL" id="CM042886">
    <property type="protein sequence ID" value="KAI4338717.1"/>
    <property type="molecule type" value="Genomic_DNA"/>
</dbReference>
<accession>A0ACB9NST9</accession>
<sequence length="240" mass="26413">MSVAEVALSPATEDSVLLPGFCHYSRVDPCPDGSILIYLMVAGNVFPLRVSESDSIASVKLRIQTCEGLVVKRLVHGGRELSRSNSTVKDYGIKGGNILHLVLKLSDLLVITVKTVSGKEFELHVDRHRNVAYLKQRGAKLGKGFVDFGCQELFCDGEKLEDERLIHDVARDKDAVLHLLIEKSAGVRAKPVRKGLELSVEAAQSNNFKKCDDDFDIASFNRESQLPGQFLSVEPVILNP</sequence>
<name>A0ACB9NST9_9MYRT</name>
<reference evidence="2" key="1">
    <citation type="journal article" date="2023" name="Front. Plant Sci.">
        <title>Chromosomal-level genome assembly of Melastoma candidum provides insights into trichome evolution.</title>
        <authorList>
            <person name="Zhong Y."/>
            <person name="Wu W."/>
            <person name="Sun C."/>
            <person name="Zou P."/>
            <person name="Liu Y."/>
            <person name="Dai S."/>
            <person name="Zhou R."/>
        </authorList>
    </citation>
    <scope>NUCLEOTIDE SEQUENCE [LARGE SCALE GENOMIC DNA]</scope>
</reference>
<evidence type="ECO:0000313" key="2">
    <source>
        <dbReference type="Proteomes" id="UP001057402"/>
    </source>
</evidence>
<gene>
    <name evidence="1" type="ORF">MLD38_023741</name>
</gene>
<comment type="caution">
    <text evidence="1">The sequence shown here is derived from an EMBL/GenBank/DDBJ whole genome shotgun (WGS) entry which is preliminary data.</text>
</comment>
<dbReference type="Proteomes" id="UP001057402">
    <property type="component" value="Chromosome 7"/>
</dbReference>
<protein>
    <submittedName>
        <fullName evidence="1">Uncharacterized protein</fullName>
    </submittedName>
</protein>
<evidence type="ECO:0000313" key="1">
    <source>
        <dbReference type="EMBL" id="KAI4338717.1"/>
    </source>
</evidence>
<proteinExistence type="predicted"/>
<keyword evidence="2" id="KW-1185">Reference proteome</keyword>
<organism evidence="1 2">
    <name type="scientific">Melastoma candidum</name>
    <dbReference type="NCBI Taxonomy" id="119954"/>
    <lineage>
        <taxon>Eukaryota</taxon>
        <taxon>Viridiplantae</taxon>
        <taxon>Streptophyta</taxon>
        <taxon>Embryophyta</taxon>
        <taxon>Tracheophyta</taxon>
        <taxon>Spermatophyta</taxon>
        <taxon>Magnoliopsida</taxon>
        <taxon>eudicotyledons</taxon>
        <taxon>Gunneridae</taxon>
        <taxon>Pentapetalae</taxon>
        <taxon>rosids</taxon>
        <taxon>malvids</taxon>
        <taxon>Myrtales</taxon>
        <taxon>Melastomataceae</taxon>
        <taxon>Melastomatoideae</taxon>
        <taxon>Melastomateae</taxon>
        <taxon>Melastoma</taxon>
    </lineage>
</organism>